<evidence type="ECO:0000256" key="8">
    <source>
        <dbReference type="ARBA" id="ARBA00022777"/>
    </source>
</evidence>
<dbReference type="Gene3D" id="3.30.450.20">
    <property type="entry name" value="PAS domain"/>
    <property type="match status" value="2"/>
</dbReference>
<protein>
    <recommendedName>
        <fullName evidence="2">histidine kinase</fullName>
        <ecNumber evidence="2">2.7.13.3</ecNumber>
    </recommendedName>
</protein>
<dbReference type="InterPro" id="IPR011102">
    <property type="entry name" value="Sig_transdc_His_kinase_HWE"/>
</dbReference>
<dbReference type="EMBL" id="LSEF01000064">
    <property type="protein sequence ID" value="OAF15032.1"/>
    <property type="molecule type" value="Genomic_DNA"/>
</dbReference>
<evidence type="ECO:0000256" key="10">
    <source>
        <dbReference type="ARBA" id="ARBA00022991"/>
    </source>
</evidence>
<dbReference type="InterPro" id="IPR036890">
    <property type="entry name" value="HATPase_C_sf"/>
</dbReference>
<evidence type="ECO:0000256" key="7">
    <source>
        <dbReference type="ARBA" id="ARBA00022741"/>
    </source>
</evidence>
<dbReference type="InterPro" id="IPR000700">
    <property type="entry name" value="PAS-assoc_C"/>
</dbReference>
<dbReference type="AlphaFoldDB" id="A0A176Z5K4"/>
<dbReference type="GO" id="GO:0000155">
    <property type="term" value="F:phosphorelay sensor kinase activity"/>
    <property type="evidence" value="ECO:0007669"/>
    <property type="project" value="InterPro"/>
</dbReference>
<dbReference type="Gene3D" id="3.30.450.40">
    <property type="match status" value="1"/>
</dbReference>
<keyword evidence="9" id="KW-0067">ATP-binding</keyword>
<dbReference type="SMART" id="SM00448">
    <property type="entry name" value="REC"/>
    <property type="match status" value="1"/>
</dbReference>
<dbReference type="Pfam" id="PF02518">
    <property type="entry name" value="HATPase_c"/>
    <property type="match status" value="1"/>
</dbReference>
<evidence type="ECO:0000256" key="9">
    <source>
        <dbReference type="ARBA" id="ARBA00022840"/>
    </source>
</evidence>
<evidence type="ECO:0000256" key="5">
    <source>
        <dbReference type="ARBA" id="ARBA00022606"/>
    </source>
</evidence>
<dbReference type="SUPFAM" id="SSF55785">
    <property type="entry name" value="PYP-like sensor domain (PAS domain)"/>
    <property type="match status" value="2"/>
</dbReference>
<dbReference type="EC" id="2.7.13.3" evidence="2"/>
<dbReference type="SMART" id="SM00388">
    <property type="entry name" value="HisKA"/>
    <property type="match status" value="1"/>
</dbReference>
<comment type="caution">
    <text evidence="16">The sequence shown here is derived from an EMBL/GenBank/DDBJ whole genome shotgun (WGS) entry which is preliminary data.</text>
</comment>
<keyword evidence="5" id="KW-0716">Sensory transduction</keyword>
<organism evidence="16 17">
    <name type="scientific">Bradyrhizobium neotropicale</name>
    <dbReference type="NCBI Taxonomy" id="1497615"/>
    <lineage>
        <taxon>Bacteria</taxon>
        <taxon>Pseudomonadati</taxon>
        <taxon>Pseudomonadota</taxon>
        <taxon>Alphaproteobacteria</taxon>
        <taxon>Hyphomicrobiales</taxon>
        <taxon>Nitrobacteraceae</taxon>
        <taxon>Bradyrhizobium</taxon>
    </lineage>
</organism>
<dbReference type="SMART" id="SM00387">
    <property type="entry name" value="HATPase_c"/>
    <property type="match status" value="1"/>
</dbReference>
<name>A0A176Z5K4_9BRAD</name>
<dbReference type="SUPFAM" id="SSF55874">
    <property type="entry name" value="ATPase domain of HSP90 chaperone/DNA topoisomerase II/histidine kinase"/>
    <property type="match status" value="1"/>
</dbReference>
<keyword evidence="4 12" id="KW-0597">Phosphoprotein</keyword>
<dbReference type="PANTHER" id="PTHR43547:SF2">
    <property type="entry name" value="HYBRID SIGNAL TRANSDUCTION HISTIDINE KINASE C"/>
    <property type="match status" value="1"/>
</dbReference>
<feature type="modified residue" description="4-aspartylphosphate" evidence="12">
    <location>
        <position position="673"/>
    </location>
</feature>
<evidence type="ECO:0000259" key="13">
    <source>
        <dbReference type="PROSITE" id="PS50109"/>
    </source>
</evidence>
<keyword evidence="7" id="KW-0547">Nucleotide-binding</keyword>
<keyword evidence="3" id="KW-0600">Photoreceptor protein</keyword>
<dbReference type="CDD" id="cd00082">
    <property type="entry name" value="HisKA"/>
    <property type="match status" value="1"/>
</dbReference>
<dbReference type="InterPro" id="IPR001789">
    <property type="entry name" value="Sig_transdc_resp-reg_receiver"/>
</dbReference>
<dbReference type="PROSITE" id="PS50110">
    <property type="entry name" value="RESPONSE_REGULATORY"/>
    <property type="match status" value="1"/>
</dbReference>
<keyword evidence="10" id="KW-0157">Chromophore</keyword>
<keyword evidence="11" id="KW-0675">Receptor</keyword>
<dbReference type="InterPro" id="IPR003661">
    <property type="entry name" value="HisK_dim/P_dom"/>
</dbReference>
<dbReference type="FunFam" id="1.10.287.130:FF:000045">
    <property type="entry name" value="Two-component system sensor histidine kinase/response regulator"/>
    <property type="match status" value="1"/>
</dbReference>
<dbReference type="InterPro" id="IPR013656">
    <property type="entry name" value="PAS_4"/>
</dbReference>
<feature type="domain" description="Response regulatory" evidence="14">
    <location>
        <begin position="624"/>
        <end position="740"/>
    </location>
</feature>
<dbReference type="PROSITE" id="PS50109">
    <property type="entry name" value="HIS_KIN"/>
    <property type="match status" value="1"/>
</dbReference>
<dbReference type="PROSITE" id="PS50113">
    <property type="entry name" value="PAC"/>
    <property type="match status" value="1"/>
</dbReference>
<dbReference type="SUPFAM" id="SSF52172">
    <property type="entry name" value="CheY-like"/>
    <property type="match status" value="1"/>
</dbReference>
<dbReference type="InterPro" id="IPR003594">
    <property type="entry name" value="HATPase_dom"/>
</dbReference>
<dbReference type="InterPro" id="IPR004358">
    <property type="entry name" value="Sig_transdc_His_kin-like_C"/>
</dbReference>
<dbReference type="Pfam" id="PF13185">
    <property type="entry name" value="GAF_2"/>
    <property type="match status" value="1"/>
</dbReference>
<evidence type="ECO:0000313" key="16">
    <source>
        <dbReference type="EMBL" id="OAF15032.1"/>
    </source>
</evidence>
<dbReference type="InterPro" id="IPR035965">
    <property type="entry name" value="PAS-like_dom_sf"/>
</dbReference>
<keyword evidence="8" id="KW-0418">Kinase</keyword>
<dbReference type="SMART" id="SM00911">
    <property type="entry name" value="HWE_HK"/>
    <property type="match status" value="1"/>
</dbReference>
<dbReference type="Proteomes" id="UP000077173">
    <property type="component" value="Unassembled WGS sequence"/>
</dbReference>
<gene>
    <name evidence="16" type="ORF">AXW67_16850</name>
</gene>
<dbReference type="FunFam" id="3.30.565.10:FF:000006">
    <property type="entry name" value="Sensor histidine kinase WalK"/>
    <property type="match status" value="1"/>
</dbReference>
<keyword evidence="6" id="KW-0808">Transferase</keyword>
<dbReference type="Gene3D" id="1.10.287.130">
    <property type="match status" value="1"/>
</dbReference>
<dbReference type="Gene3D" id="3.40.50.2300">
    <property type="match status" value="1"/>
</dbReference>
<evidence type="ECO:0000259" key="14">
    <source>
        <dbReference type="PROSITE" id="PS50110"/>
    </source>
</evidence>
<dbReference type="CDD" id="cd17574">
    <property type="entry name" value="REC_OmpR"/>
    <property type="match status" value="1"/>
</dbReference>
<dbReference type="Pfam" id="PF07536">
    <property type="entry name" value="HWE_HK"/>
    <property type="match status" value="1"/>
</dbReference>
<accession>A0A176Z5K4</accession>
<dbReference type="PANTHER" id="PTHR43547">
    <property type="entry name" value="TWO-COMPONENT HISTIDINE KINASE"/>
    <property type="match status" value="1"/>
</dbReference>
<evidence type="ECO:0000256" key="4">
    <source>
        <dbReference type="ARBA" id="ARBA00022553"/>
    </source>
</evidence>
<evidence type="ECO:0000256" key="3">
    <source>
        <dbReference type="ARBA" id="ARBA00022543"/>
    </source>
</evidence>
<reference evidence="16 17" key="1">
    <citation type="submission" date="2016-02" db="EMBL/GenBank/DDBJ databases">
        <title>Draft genome sequence of the strain BR 10247T Bradyrhizobium neotropicale isolated from nodules of Centrolobium paraense.</title>
        <authorList>
            <person name="Simoes-Araujo J.L."/>
            <person name="Barauna A.C."/>
            <person name="Silva K."/>
            <person name="Zilli J.E."/>
        </authorList>
    </citation>
    <scope>NUCLEOTIDE SEQUENCE [LARGE SCALE GENOMIC DNA]</scope>
    <source>
        <strain evidence="16 17">BR 10247</strain>
    </source>
</reference>
<dbReference type="InterPro" id="IPR003018">
    <property type="entry name" value="GAF"/>
</dbReference>
<dbReference type="Pfam" id="PF08448">
    <property type="entry name" value="PAS_4"/>
    <property type="match status" value="1"/>
</dbReference>
<dbReference type="Pfam" id="PF00512">
    <property type="entry name" value="HisKA"/>
    <property type="match status" value="1"/>
</dbReference>
<evidence type="ECO:0000256" key="12">
    <source>
        <dbReference type="PROSITE-ProRule" id="PRU00169"/>
    </source>
</evidence>
<dbReference type="InterPro" id="IPR029016">
    <property type="entry name" value="GAF-like_dom_sf"/>
</dbReference>
<dbReference type="SMART" id="SM00086">
    <property type="entry name" value="PAC"/>
    <property type="match status" value="1"/>
</dbReference>
<dbReference type="SUPFAM" id="SSF47384">
    <property type="entry name" value="Homodimeric domain of signal transducing histidine kinase"/>
    <property type="match status" value="1"/>
</dbReference>
<dbReference type="InterPro" id="IPR001610">
    <property type="entry name" value="PAC"/>
</dbReference>
<keyword evidence="17" id="KW-1185">Reference proteome</keyword>
<evidence type="ECO:0000256" key="11">
    <source>
        <dbReference type="ARBA" id="ARBA00023170"/>
    </source>
</evidence>
<dbReference type="InterPro" id="IPR036097">
    <property type="entry name" value="HisK_dim/P_sf"/>
</dbReference>
<sequence>MGARLRAHDWTKGPLGEPSSWPRSLKTAVRIMLTSRQPIWIGWGRELIYLYNDAYKSIIGGKHPWALGRPTAEIWREIWTEIEPMLATAMHGDEGTYVEEQLLIMERSGYQEETYYTFSYSPVPDDDGTTGGIICANTDDTRRVIGDRQLALLRELAVATAEARTLRGACRRAGLALATDAKDLPFALIYIVEPDGRDIALVGSSGFAGDHPAAITRLSLDAPSPWPLAEVIREQKSQVVSHLASRFGAEFPRGVWDQSPRQAAVIPIPARGETARKGVLVAGLNPFRLFDDDYRRFLELAAGEIGASLANAQAYEEERRRAEALAEIDRAKTAFFSNISHEFRTPLTLMLGPIEDALNDTSQTVLHPVQRERLDTAHRNSLRLLRLVNSLLDFSRIEAGRVRASFAPSDLAAFTAELASNFRSATDRAGLRLTIACPTLPQPVYVDREMWEKIVLNLISNAFKFTFEGEITVGMRASADGTAAEFRVLDTGTGIPTHELPHLFERFHRIEGARGRTFEGSGIGLALVHELVKQHGGAIMVDSDFGRGSTFTVTIPFGRAHLAAEQVAECAIASLPIGSRVEAYVQEALRWLPHDATETDLRGDLAVESASETPDALTSDGGERIILADDNADLRDYVKRLLDAQGYRVEVFSDGRGALEAARRQRPDLVLSDVMMPRLDGIGLLAELRGDDQLRGLPVILLSARAGEEARVEGLEAGADDYVNKPFSARELLARVRANLQLARIRREAEETQRQQAARLEAVVNTVPTAVWFTHDRSAEHIFGNAYGARLLRVRPDANMSLSAPPPERPACRIFRDGREVAASELPLQRAARGEEVGNEELEIRFADGGSATAIFQASPIVDVTGQFQGAVCAAIDISERKRQERHRELLVNELNHRVKNTLTTVQSFALQTLRNAPSLGEGRRAFDARLIALSKAHDVLVRENWESAELREVVIEALGAYAEGADGRIAIAGPDLRIKPTAALAISMALHELATNAVKYGALSRGSGKIQVGWDVGEHFELRWIERGGPTVVVPSRRGFGTRLIQQGLPHEFGGAQVELGFEREGVVCVIRAPLHEIRANFAAHDEATADGGNDDV</sequence>
<dbReference type="GeneID" id="32582012"/>
<evidence type="ECO:0000259" key="15">
    <source>
        <dbReference type="PROSITE" id="PS50113"/>
    </source>
</evidence>
<dbReference type="GO" id="GO:0005524">
    <property type="term" value="F:ATP binding"/>
    <property type="evidence" value="ECO:0007669"/>
    <property type="project" value="UniProtKB-KW"/>
</dbReference>
<dbReference type="Gene3D" id="3.30.565.10">
    <property type="entry name" value="Histidine kinase-like ATPase, C-terminal domain"/>
    <property type="match status" value="2"/>
</dbReference>
<feature type="domain" description="Histidine kinase" evidence="13">
    <location>
        <begin position="338"/>
        <end position="559"/>
    </location>
</feature>
<comment type="catalytic activity">
    <reaction evidence="1">
        <text>ATP + protein L-histidine = ADP + protein N-phospho-L-histidine.</text>
        <dbReference type="EC" id="2.7.13.3"/>
    </reaction>
</comment>
<evidence type="ECO:0000256" key="1">
    <source>
        <dbReference type="ARBA" id="ARBA00000085"/>
    </source>
</evidence>
<evidence type="ECO:0000256" key="2">
    <source>
        <dbReference type="ARBA" id="ARBA00012438"/>
    </source>
</evidence>
<feature type="domain" description="PAC" evidence="15">
    <location>
        <begin position="838"/>
        <end position="890"/>
    </location>
</feature>
<dbReference type="InterPro" id="IPR011006">
    <property type="entry name" value="CheY-like_superfamily"/>
</dbReference>
<proteinExistence type="predicted"/>
<dbReference type="PRINTS" id="PR00344">
    <property type="entry name" value="BCTRLSENSOR"/>
</dbReference>
<dbReference type="Pfam" id="PF00072">
    <property type="entry name" value="Response_reg"/>
    <property type="match status" value="1"/>
</dbReference>
<dbReference type="SUPFAM" id="SSF55781">
    <property type="entry name" value="GAF domain-like"/>
    <property type="match status" value="1"/>
</dbReference>
<dbReference type="InterPro" id="IPR005467">
    <property type="entry name" value="His_kinase_dom"/>
</dbReference>
<evidence type="ECO:0000256" key="6">
    <source>
        <dbReference type="ARBA" id="ARBA00022679"/>
    </source>
</evidence>
<evidence type="ECO:0000313" key="17">
    <source>
        <dbReference type="Proteomes" id="UP000077173"/>
    </source>
</evidence>
<dbReference type="GO" id="GO:0009881">
    <property type="term" value="F:photoreceptor activity"/>
    <property type="evidence" value="ECO:0007669"/>
    <property type="project" value="UniProtKB-KW"/>
</dbReference>